<sequence>MLRLFVSLSMAFTLIILPSVLSTAFATVSANELLVNGAEPVAPAKRIIALSPQSVEMLYAIGAGDAIVATTDYADYPEQAKNIPSIGGYYGVQIERVIELNPDLVVVWQSGNKMEDIKQLQDLGFKVVNSDPKTLADVASDLELLGQLTGHEAIANKVAANYRQQLADIKSQNQAKPAVKVFYQLWSTPVMTVAKGSWIQNLIEVCHGENVFYDAASEYPQISIENVLLTGAEVILQSQDEGNVLGINWADWPELPAVKNHHIYQLDADLLHRATPRAILGVNAVCEALDKVRK</sequence>
<dbReference type="InterPro" id="IPR002491">
    <property type="entry name" value="ABC_transptr_periplasmic_BD"/>
</dbReference>
<dbReference type="Pfam" id="PF01497">
    <property type="entry name" value="Peripla_BP_2"/>
    <property type="match status" value="1"/>
</dbReference>
<dbReference type="PROSITE" id="PS50983">
    <property type="entry name" value="FE_B12_PBP"/>
    <property type="match status" value="1"/>
</dbReference>
<keyword evidence="5" id="KW-1185">Reference proteome</keyword>
<dbReference type="PANTHER" id="PTHR30535:SF34">
    <property type="entry name" value="MOLYBDATE-BINDING PROTEIN MOLA"/>
    <property type="match status" value="1"/>
</dbReference>
<feature type="signal peptide" evidence="2">
    <location>
        <begin position="1"/>
        <end position="26"/>
    </location>
</feature>
<evidence type="ECO:0000313" key="5">
    <source>
        <dbReference type="Proteomes" id="UP000654367"/>
    </source>
</evidence>
<evidence type="ECO:0000256" key="1">
    <source>
        <dbReference type="ARBA" id="ARBA00022729"/>
    </source>
</evidence>
<evidence type="ECO:0000259" key="3">
    <source>
        <dbReference type="PROSITE" id="PS50983"/>
    </source>
</evidence>
<gene>
    <name evidence="4" type="primary">btuF</name>
    <name evidence="4" type="ORF">GCM10009409_34740</name>
</gene>
<dbReference type="InterPro" id="IPR050902">
    <property type="entry name" value="ABC_Transporter_SBP"/>
</dbReference>
<dbReference type="NCBIfam" id="NF038402">
    <property type="entry name" value="TroA_like"/>
    <property type="match status" value="1"/>
</dbReference>
<feature type="chain" id="PRO_5047087989" evidence="2">
    <location>
        <begin position="27"/>
        <end position="294"/>
    </location>
</feature>
<reference evidence="5" key="1">
    <citation type="journal article" date="2019" name="Int. J. Syst. Evol. Microbiol.">
        <title>The Global Catalogue of Microorganisms (GCM) 10K type strain sequencing project: providing services to taxonomists for standard genome sequencing and annotation.</title>
        <authorList>
            <consortium name="The Broad Institute Genomics Platform"/>
            <consortium name="The Broad Institute Genome Sequencing Center for Infectious Disease"/>
            <person name="Wu L."/>
            <person name="Ma J."/>
        </authorList>
    </citation>
    <scope>NUCLEOTIDE SEQUENCE [LARGE SCALE GENOMIC DNA]</scope>
    <source>
        <strain evidence="5">JCM 32304</strain>
    </source>
</reference>
<organism evidence="4 5">
    <name type="scientific">Shewanella saliphila</name>
    <dbReference type="NCBI Taxonomy" id="2282698"/>
    <lineage>
        <taxon>Bacteria</taxon>
        <taxon>Pseudomonadati</taxon>
        <taxon>Pseudomonadota</taxon>
        <taxon>Gammaproteobacteria</taxon>
        <taxon>Alteromonadales</taxon>
        <taxon>Shewanellaceae</taxon>
        <taxon>Shewanella</taxon>
    </lineage>
</organism>
<proteinExistence type="predicted"/>
<dbReference type="RefSeq" id="WP_229786557.1">
    <property type="nucleotide sequence ID" value="NZ_BMQV01000050.1"/>
</dbReference>
<dbReference type="EMBL" id="BMQV01000050">
    <property type="protein sequence ID" value="GGP66582.1"/>
    <property type="molecule type" value="Genomic_DNA"/>
</dbReference>
<dbReference type="InterPro" id="IPR054828">
    <property type="entry name" value="Vit_B12_bind_prot"/>
</dbReference>
<dbReference type="Gene3D" id="3.40.50.1980">
    <property type="entry name" value="Nitrogenase molybdenum iron protein domain"/>
    <property type="match status" value="2"/>
</dbReference>
<keyword evidence="1 2" id="KW-0732">Signal</keyword>
<accession>A0ABQ2QAN6</accession>
<name>A0ABQ2QAN6_9GAMM</name>
<comment type="caution">
    <text evidence="4">The sequence shown here is derived from an EMBL/GenBank/DDBJ whole genome shotgun (WGS) entry which is preliminary data.</text>
</comment>
<feature type="domain" description="Fe/B12 periplasmic-binding" evidence="3">
    <location>
        <begin position="46"/>
        <end position="294"/>
    </location>
</feature>
<dbReference type="SUPFAM" id="SSF53807">
    <property type="entry name" value="Helical backbone' metal receptor"/>
    <property type="match status" value="1"/>
</dbReference>
<dbReference type="CDD" id="cd01144">
    <property type="entry name" value="BtuF"/>
    <property type="match status" value="1"/>
</dbReference>
<protein>
    <submittedName>
        <fullName evidence="4">Cobalamin-binding protein</fullName>
    </submittedName>
</protein>
<evidence type="ECO:0000256" key="2">
    <source>
        <dbReference type="SAM" id="SignalP"/>
    </source>
</evidence>
<dbReference type="Proteomes" id="UP000654367">
    <property type="component" value="Unassembled WGS sequence"/>
</dbReference>
<dbReference type="PANTHER" id="PTHR30535">
    <property type="entry name" value="VITAMIN B12-BINDING PROTEIN"/>
    <property type="match status" value="1"/>
</dbReference>
<evidence type="ECO:0000313" key="4">
    <source>
        <dbReference type="EMBL" id="GGP66582.1"/>
    </source>
</evidence>